<sequence length="68" mass="7043">MGGGTGRDGQSRAEKRDSSLCTTGARPDLAAGNDGPEEIAVFLRLAEWDDADREAIGCCEAGFADGQP</sequence>
<protein>
    <submittedName>
        <fullName evidence="2">Uncharacterized protein</fullName>
    </submittedName>
</protein>
<proteinExistence type="predicted"/>
<name>A0A6J4VLX1_9BACT</name>
<dbReference type="AlphaFoldDB" id="A0A6J4VLX1"/>
<feature type="compositionally biased region" description="Basic and acidic residues" evidence="1">
    <location>
        <begin position="9"/>
        <end position="18"/>
    </location>
</feature>
<feature type="region of interest" description="Disordered" evidence="1">
    <location>
        <begin position="1"/>
        <end position="35"/>
    </location>
</feature>
<dbReference type="EMBL" id="CADCWL010000239">
    <property type="protein sequence ID" value="CAA9583075.1"/>
    <property type="molecule type" value="Genomic_DNA"/>
</dbReference>
<evidence type="ECO:0000256" key="1">
    <source>
        <dbReference type="SAM" id="MobiDB-lite"/>
    </source>
</evidence>
<organism evidence="2">
    <name type="scientific">uncultured Thermomicrobiales bacterium</name>
    <dbReference type="NCBI Taxonomy" id="1645740"/>
    <lineage>
        <taxon>Bacteria</taxon>
        <taxon>Pseudomonadati</taxon>
        <taxon>Thermomicrobiota</taxon>
        <taxon>Thermomicrobia</taxon>
        <taxon>Thermomicrobiales</taxon>
        <taxon>environmental samples</taxon>
    </lineage>
</organism>
<gene>
    <name evidence="2" type="ORF">AVDCRST_MAG19-4240</name>
</gene>
<evidence type="ECO:0000313" key="2">
    <source>
        <dbReference type="EMBL" id="CAA9583075.1"/>
    </source>
</evidence>
<accession>A0A6J4VLX1</accession>
<reference evidence="2" key="1">
    <citation type="submission" date="2020-02" db="EMBL/GenBank/DDBJ databases">
        <authorList>
            <person name="Meier V. D."/>
        </authorList>
    </citation>
    <scope>NUCLEOTIDE SEQUENCE</scope>
    <source>
        <strain evidence="2">AVDCRST_MAG19</strain>
    </source>
</reference>